<keyword evidence="5 9" id="KW-0175">Coiled coil</keyword>
<feature type="region of interest" description="Disordered" evidence="10">
    <location>
        <begin position="774"/>
        <end position="807"/>
    </location>
</feature>
<accession>A0A4S2MNU1</accession>
<organism evidence="12 13">
    <name type="scientific">Opisthorchis felineus</name>
    <dbReference type="NCBI Taxonomy" id="147828"/>
    <lineage>
        <taxon>Eukaryota</taxon>
        <taxon>Metazoa</taxon>
        <taxon>Spiralia</taxon>
        <taxon>Lophotrochozoa</taxon>
        <taxon>Platyhelminthes</taxon>
        <taxon>Trematoda</taxon>
        <taxon>Digenea</taxon>
        <taxon>Opisthorchiida</taxon>
        <taxon>Opisthorchiata</taxon>
        <taxon>Opisthorchiidae</taxon>
        <taxon>Opisthorchis</taxon>
    </lineage>
</organism>
<evidence type="ECO:0000256" key="9">
    <source>
        <dbReference type="SAM" id="Coils"/>
    </source>
</evidence>
<name>A0A4S2MNU1_OPIFE</name>
<evidence type="ECO:0000256" key="4">
    <source>
        <dbReference type="ARBA" id="ARBA00022840"/>
    </source>
</evidence>
<comment type="similarity">
    <text evidence="7 8">Belongs to the TRAFAC class myosin-kinesin ATPase superfamily. Kinesin family.</text>
</comment>
<dbReference type="GO" id="GO:0007018">
    <property type="term" value="P:microtubule-based movement"/>
    <property type="evidence" value="ECO:0007669"/>
    <property type="project" value="InterPro"/>
</dbReference>
<sequence length="977" mass="109999">MDTSVKVGVRVRPLSEAEVNDGCVSCLAYPAESGHIMIGRDKLFSFDYVFDEAASQCDIYTRAAEPMVDTVLKGYNATLLAYGQTGSGKTYSMGTCALLSPTDPENGIVPRMVQDIFRRIPSLPFDYTIRVSFLEIYKEDIHDLLSEDVNIPLPIREENQIIKIPGLTESVVNSCEDVLALLQSGSTKRSVGGTAMNRHSSRSHAVFTLHFVLRPREAPNAVEPGDIPITVSKTPTTQPDQSSEGETLTAKLHLVDLAGSERQKKTHAEGDRLKEGININRGLLALGNVISALCEKDAKKRSHIPYRDSRLTRLLQDSLGGNSMTFMLACVSPADSNMEETLSTLRKTGDESKEQRLKAMERELGQVRHQLADLSRLRKAKEARESECLRLRNDIQTLKVSMVRTAKQLKDESAAYRKWRIEKESEVRRLQEHDRRLRSEMSQMASNYERQHAVLKRRVEAAAATERRLKEVLMLQRDRREKRLTENTTLMSKQDLAARVRSWVNADLDMQVSMGEARYHLGQLIESRRTLCEQLRSEETMLMVASDTQEPSREERATNISRLTEAIELQTQQITDLQQKLMDAGERISNEPSSSNGAASVDQMLSARLAQLHNIQEARIAIRYLFKEAASCKVDKLVSDSRLSDLALQMTSKEEEADQLRTRAAEYSMNLASVEEQCKALRGRILALESDNAALRSQLDELKQAVESKPTRGQVQSYIIDSAGEVRRLSGTPVFSQKRRITRRSVQAMRKKSRAASPRLLVPDSTKKTESVWSVFDEDEEQPSDSSVVDPTWRLSDVSEEETPAVPHVSRRTFLNETKISSRVSQLLPRCMCRGSCTTRCSCHRAGRLCSMVACKCKVDKCENRGPFSGSPSNRPKQAKLEPIAERMPPPTTPPMPSKRNRKRSQRPPLNELKSNHVPDENDEPDILNKTFDLGREENNVSPLKTSSVVLTDINSKYLWPKTRLSYFPSPSLRPDV</sequence>
<evidence type="ECO:0000256" key="1">
    <source>
        <dbReference type="ARBA" id="ARBA00004245"/>
    </source>
</evidence>
<evidence type="ECO:0000256" key="6">
    <source>
        <dbReference type="ARBA" id="ARBA00023212"/>
    </source>
</evidence>
<evidence type="ECO:0000259" key="11">
    <source>
        <dbReference type="PROSITE" id="PS50067"/>
    </source>
</evidence>
<keyword evidence="13" id="KW-1185">Reference proteome</keyword>
<dbReference type="GO" id="GO:0005875">
    <property type="term" value="C:microtubule associated complex"/>
    <property type="evidence" value="ECO:0007669"/>
    <property type="project" value="TreeGrafter"/>
</dbReference>
<evidence type="ECO:0000256" key="3">
    <source>
        <dbReference type="ARBA" id="ARBA00022741"/>
    </source>
</evidence>
<comment type="subcellular location">
    <subcellularLocation>
        <location evidence="1">Cytoplasm</location>
        <location evidence="1">Cytoskeleton</location>
    </subcellularLocation>
</comment>
<dbReference type="SUPFAM" id="SSF52540">
    <property type="entry name" value="P-loop containing nucleoside triphosphate hydrolases"/>
    <property type="match status" value="1"/>
</dbReference>
<dbReference type="Pfam" id="PF00225">
    <property type="entry name" value="Kinesin"/>
    <property type="match status" value="1"/>
</dbReference>
<keyword evidence="8" id="KW-0493">Microtubule</keyword>
<feature type="compositionally biased region" description="Pro residues" evidence="10">
    <location>
        <begin position="888"/>
        <end position="897"/>
    </location>
</feature>
<evidence type="ECO:0000256" key="8">
    <source>
        <dbReference type="RuleBase" id="RU000394"/>
    </source>
</evidence>
<dbReference type="PANTHER" id="PTHR47969">
    <property type="entry name" value="CHROMOSOME-ASSOCIATED KINESIN KIF4A-RELATED"/>
    <property type="match status" value="1"/>
</dbReference>
<feature type="binding site" evidence="7">
    <location>
        <begin position="83"/>
        <end position="90"/>
    </location>
    <ligand>
        <name>ATP</name>
        <dbReference type="ChEBI" id="CHEBI:30616"/>
    </ligand>
</feature>
<dbReference type="SMART" id="SM00129">
    <property type="entry name" value="KISc"/>
    <property type="match status" value="1"/>
</dbReference>
<feature type="compositionally biased region" description="Polar residues" evidence="10">
    <location>
        <begin position="231"/>
        <end position="246"/>
    </location>
</feature>
<dbReference type="PROSITE" id="PS50067">
    <property type="entry name" value="KINESIN_MOTOR_2"/>
    <property type="match status" value="1"/>
</dbReference>
<evidence type="ECO:0000256" key="5">
    <source>
        <dbReference type="ARBA" id="ARBA00023054"/>
    </source>
</evidence>
<dbReference type="GO" id="GO:0007052">
    <property type="term" value="P:mitotic spindle organization"/>
    <property type="evidence" value="ECO:0007669"/>
    <property type="project" value="TreeGrafter"/>
</dbReference>
<dbReference type="OrthoDB" id="3176171at2759"/>
<proteinExistence type="inferred from homology"/>
<dbReference type="InterPro" id="IPR001752">
    <property type="entry name" value="Kinesin_motor_dom"/>
</dbReference>
<dbReference type="InterPro" id="IPR027417">
    <property type="entry name" value="P-loop_NTPase"/>
</dbReference>
<dbReference type="GO" id="GO:0005874">
    <property type="term" value="C:microtubule"/>
    <property type="evidence" value="ECO:0007669"/>
    <property type="project" value="UniProtKB-KW"/>
</dbReference>
<gene>
    <name evidence="12" type="ORF">CRM22_000057</name>
</gene>
<feature type="coiled-coil region" evidence="9">
    <location>
        <begin position="643"/>
        <end position="705"/>
    </location>
</feature>
<evidence type="ECO:0000256" key="10">
    <source>
        <dbReference type="SAM" id="MobiDB-lite"/>
    </source>
</evidence>
<evidence type="ECO:0000256" key="2">
    <source>
        <dbReference type="ARBA" id="ARBA00022490"/>
    </source>
</evidence>
<keyword evidence="2" id="KW-0963">Cytoplasm</keyword>
<dbReference type="PRINTS" id="PR00380">
    <property type="entry name" value="KINESINHEAVY"/>
</dbReference>
<protein>
    <recommendedName>
        <fullName evidence="8">Kinesin-like protein</fullName>
    </recommendedName>
</protein>
<feature type="coiled-coil region" evidence="9">
    <location>
        <begin position="350"/>
        <end position="394"/>
    </location>
</feature>
<dbReference type="Gene3D" id="3.40.850.10">
    <property type="entry name" value="Kinesin motor domain"/>
    <property type="match status" value="1"/>
</dbReference>
<dbReference type="GO" id="GO:0003777">
    <property type="term" value="F:microtubule motor activity"/>
    <property type="evidence" value="ECO:0007669"/>
    <property type="project" value="InterPro"/>
</dbReference>
<dbReference type="InterPro" id="IPR027640">
    <property type="entry name" value="Kinesin-like_fam"/>
</dbReference>
<dbReference type="EMBL" id="SJOL01000065">
    <property type="protein sequence ID" value="TGZ76006.1"/>
    <property type="molecule type" value="Genomic_DNA"/>
</dbReference>
<dbReference type="GO" id="GO:0008017">
    <property type="term" value="F:microtubule binding"/>
    <property type="evidence" value="ECO:0007669"/>
    <property type="project" value="InterPro"/>
</dbReference>
<feature type="region of interest" description="Disordered" evidence="10">
    <location>
        <begin position="866"/>
        <end position="946"/>
    </location>
</feature>
<dbReference type="PANTHER" id="PTHR47969:SF15">
    <property type="entry name" value="CHROMOSOME-ASSOCIATED KINESIN KIF4A-RELATED"/>
    <property type="match status" value="1"/>
</dbReference>
<dbReference type="Proteomes" id="UP000308267">
    <property type="component" value="Unassembled WGS sequence"/>
</dbReference>
<dbReference type="AlphaFoldDB" id="A0A4S2MNU1"/>
<feature type="domain" description="Kinesin motor" evidence="11">
    <location>
        <begin position="4"/>
        <end position="354"/>
    </location>
</feature>
<keyword evidence="4 7" id="KW-0067">ATP-binding</keyword>
<dbReference type="GO" id="GO:0051231">
    <property type="term" value="P:spindle elongation"/>
    <property type="evidence" value="ECO:0007669"/>
    <property type="project" value="TreeGrafter"/>
</dbReference>
<reference evidence="12 13" key="1">
    <citation type="journal article" date="2019" name="BMC Genomics">
        <title>New insights from Opisthorchis felineus genome: update on genomics of the epidemiologically important liver flukes.</title>
        <authorList>
            <person name="Ershov N.I."/>
            <person name="Mordvinov V.A."/>
            <person name="Prokhortchouk E.B."/>
            <person name="Pakharukova M.Y."/>
            <person name="Gunbin K.V."/>
            <person name="Ustyantsev K."/>
            <person name="Genaev M.A."/>
            <person name="Blinov A.G."/>
            <person name="Mazur A."/>
            <person name="Boulygina E."/>
            <person name="Tsygankova S."/>
            <person name="Khrameeva E."/>
            <person name="Chekanov N."/>
            <person name="Fan G."/>
            <person name="Xiao A."/>
            <person name="Zhang H."/>
            <person name="Xu X."/>
            <person name="Yang H."/>
            <person name="Solovyev V."/>
            <person name="Lee S.M."/>
            <person name="Liu X."/>
            <person name="Afonnikov D.A."/>
            <person name="Skryabin K.G."/>
        </authorList>
    </citation>
    <scope>NUCLEOTIDE SEQUENCE [LARGE SCALE GENOMIC DNA]</scope>
    <source>
        <strain evidence="12">AK-0245</strain>
        <tissue evidence="12">Whole organism</tissue>
    </source>
</reference>
<dbReference type="STRING" id="147828.A0A4S2MNU1"/>
<keyword evidence="7 8" id="KW-0505">Motor protein</keyword>
<keyword evidence="3 7" id="KW-0547">Nucleotide-binding</keyword>
<feature type="region of interest" description="Disordered" evidence="10">
    <location>
        <begin position="222"/>
        <end position="247"/>
    </location>
</feature>
<dbReference type="EMBL" id="SJOL01000065">
    <property type="protein sequence ID" value="TGZ76007.1"/>
    <property type="molecule type" value="Genomic_DNA"/>
</dbReference>
<dbReference type="PROSITE" id="PS00411">
    <property type="entry name" value="KINESIN_MOTOR_1"/>
    <property type="match status" value="1"/>
</dbReference>
<dbReference type="InterPro" id="IPR036961">
    <property type="entry name" value="Kinesin_motor_dom_sf"/>
</dbReference>
<comment type="caution">
    <text evidence="12">The sequence shown here is derived from an EMBL/GenBank/DDBJ whole genome shotgun (WGS) entry which is preliminary data.</text>
</comment>
<keyword evidence="6" id="KW-0206">Cytoskeleton</keyword>
<dbReference type="InterPro" id="IPR019821">
    <property type="entry name" value="Kinesin_motor_CS"/>
</dbReference>
<feature type="coiled-coil region" evidence="9">
    <location>
        <begin position="560"/>
        <end position="587"/>
    </location>
</feature>
<evidence type="ECO:0000313" key="12">
    <source>
        <dbReference type="EMBL" id="TGZ76007.1"/>
    </source>
</evidence>
<evidence type="ECO:0000256" key="7">
    <source>
        <dbReference type="PROSITE-ProRule" id="PRU00283"/>
    </source>
</evidence>
<evidence type="ECO:0000313" key="13">
    <source>
        <dbReference type="Proteomes" id="UP000308267"/>
    </source>
</evidence>
<dbReference type="GO" id="GO:0005524">
    <property type="term" value="F:ATP binding"/>
    <property type="evidence" value="ECO:0007669"/>
    <property type="project" value="UniProtKB-UniRule"/>
</dbReference>